<proteinExistence type="predicted"/>
<evidence type="ECO:0000313" key="1">
    <source>
        <dbReference type="EMBL" id="KAJ3538714.1"/>
    </source>
</evidence>
<comment type="caution">
    <text evidence="1">The sequence shown here is derived from an EMBL/GenBank/DDBJ whole genome shotgun (WGS) entry which is preliminary data.</text>
</comment>
<protein>
    <submittedName>
        <fullName evidence="1">Uncharacterized protein</fullName>
    </submittedName>
</protein>
<organism evidence="1 2">
    <name type="scientific">Fusarium decemcellulare</name>
    <dbReference type="NCBI Taxonomy" id="57161"/>
    <lineage>
        <taxon>Eukaryota</taxon>
        <taxon>Fungi</taxon>
        <taxon>Dikarya</taxon>
        <taxon>Ascomycota</taxon>
        <taxon>Pezizomycotina</taxon>
        <taxon>Sordariomycetes</taxon>
        <taxon>Hypocreomycetidae</taxon>
        <taxon>Hypocreales</taxon>
        <taxon>Nectriaceae</taxon>
        <taxon>Fusarium</taxon>
        <taxon>Fusarium decemcellulare species complex</taxon>
    </lineage>
</organism>
<gene>
    <name evidence="1" type="ORF">NM208_g5788</name>
</gene>
<name>A0ACC1SFI0_9HYPO</name>
<keyword evidence="2" id="KW-1185">Reference proteome</keyword>
<dbReference type="Proteomes" id="UP001148629">
    <property type="component" value="Unassembled WGS sequence"/>
</dbReference>
<sequence>MEISMEPASMILTRVLIGKVKDLDQLRLALRRTPLQQETKCWNWVDWAEEAYREAIQDGKALGDCIADWETIRDTVMLYVETKKLAHRFDGRVAARKVKCDEAKPCCRRCVSTGRKCDGYAPQGPRTSSLRAINPNRVFHFAANQDLCRALEHYSHVAGPALSVAQDRYFWTHLVLQFTNFEPAVRHSVVAISLLYQHLDPLQSGRETTAQEQYAALVHYNAAIRELKVMNTSEKQPVVLLVCLLFVCIEMLQQDRQRAVQHCKHGFAMLANCSASKYRWAQQFLEPVFRRLAVFPFFFGTGDADYPDLSQLSDSSRDSFGSFSDARYMLDNIFSQALRLYCIGDEYRIGLLRNCLVPQELLRDQIAINHLLDTWESLFATFADQESTPPSAETSKEPNLLLSRQFLLARSYVCRIAANMAFDQEETGYDKYIGLFQRVRQNLDSIAACVSPNVPKRTSIDTSRTKFTFEMGFMPTICFCILKCRHLETRLRFWRLLPILSKSQESLWQLNAMITADRRLIEIEHGIYLNAMQEDTSLYQSKLPAEGMRMRRMRVDSVPTHRVINGRHVTGRMVGFTGLAKNGDISNRTEFVPEHPLQ</sequence>
<accession>A0ACC1SFI0</accession>
<evidence type="ECO:0000313" key="2">
    <source>
        <dbReference type="Proteomes" id="UP001148629"/>
    </source>
</evidence>
<dbReference type="EMBL" id="JANRMS010000503">
    <property type="protein sequence ID" value="KAJ3538714.1"/>
    <property type="molecule type" value="Genomic_DNA"/>
</dbReference>
<reference evidence="1" key="1">
    <citation type="submission" date="2022-08" db="EMBL/GenBank/DDBJ databases">
        <title>Genome Sequence of Fusarium decemcellulare.</title>
        <authorList>
            <person name="Buettner E."/>
        </authorList>
    </citation>
    <scope>NUCLEOTIDE SEQUENCE</scope>
    <source>
        <strain evidence="1">Babe19</strain>
    </source>
</reference>